<evidence type="ECO:0000256" key="2">
    <source>
        <dbReference type="ARBA" id="ARBA00004123"/>
    </source>
</evidence>
<dbReference type="OrthoDB" id="7544781at2759"/>
<dbReference type="InterPro" id="IPR045249">
    <property type="entry name" value="HARBI1-like"/>
</dbReference>
<evidence type="ECO:0000313" key="9">
    <source>
        <dbReference type="EMBL" id="KMQ86912.1"/>
    </source>
</evidence>
<dbReference type="GO" id="GO:0005634">
    <property type="term" value="C:nucleus"/>
    <property type="evidence" value="ECO:0007669"/>
    <property type="project" value="UniProtKB-SubCell"/>
</dbReference>
<dbReference type="InterPro" id="IPR027806">
    <property type="entry name" value="HARBI1_dom"/>
</dbReference>
<dbReference type="PANTHER" id="PTHR22930">
    <property type="match status" value="1"/>
</dbReference>
<dbReference type="PaxDb" id="67767-A0A0J7K9A3"/>
<dbReference type="Pfam" id="PF13359">
    <property type="entry name" value="DDE_Tnp_4"/>
    <property type="match status" value="1"/>
</dbReference>
<evidence type="ECO:0000259" key="8">
    <source>
        <dbReference type="Pfam" id="PF13359"/>
    </source>
</evidence>
<dbReference type="GO" id="GO:0004518">
    <property type="term" value="F:nuclease activity"/>
    <property type="evidence" value="ECO:0007669"/>
    <property type="project" value="UniProtKB-KW"/>
</dbReference>
<comment type="similarity">
    <text evidence="3">Belongs to the HARBI1 family.</text>
</comment>
<dbReference type="GO" id="GO:0016787">
    <property type="term" value="F:hydrolase activity"/>
    <property type="evidence" value="ECO:0007669"/>
    <property type="project" value="UniProtKB-KW"/>
</dbReference>
<evidence type="ECO:0000256" key="1">
    <source>
        <dbReference type="ARBA" id="ARBA00001968"/>
    </source>
</evidence>
<dbReference type="PANTHER" id="PTHR22930:SF289">
    <property type="entry name" value="DDE TNP4 DOMAIN-CONTAINING PROTEIN-RELATED"/>
    <property type="match status" value="1"/>
</dbReference>
<feature type="non-terminal residue" evidence="9">
    <location>
        <position position="1"/>
    </location>
</feature>
<gene>
    <name evidence="9" type="ORF">RF55_13973</name>
</gene>
<evidence type="ECO:0000313" key="10">
    <source>
        <dbReference type="Proteomes" id="UP000036403"/>
    </source>
</evidence>
<keyword evidence="4" id="KW-0540">Nuclease</keyword>
<reference evidence="9 10" key="1">
    <citation type="submission" date="2015-04" db="EMBL/GenBank/DDBJ databases">
        <title>Lasius niger genome sequencing.</title>
        <authorList>
            <person name="Konorov E.A."/>
            <person name="Nikitin M.A."/>
            <person name="Kirill M.V."/>
            <person name="Chang P."/>
        </authorList>
    </citation>
    <scope>NUCLEOTIDE SEQUENCE [LARGE SCALE GENOMIC DNA]</scope>
    <source>
        <tissue evidence="9">Whole</tissue>
    </source>
</reference>
<proteinExistence type="inferred from homology"/>
<keyword evidence="10" id="KW-1185">Reference proteome</keyword>
<feature type="domain" description="DDE Tnp4" evidence="8">
    <location>
        <begin position="199"/>
        <end position="298"/>
    </location>
</feature>
<dbReference type="AlphaFoldDB" id="A0A0J7K9A3"/>
<keyword evidence="5" id="KW-0479">Metal-binding</keyword>
<evidence type="ECO:0000256" key="4">
    <source>
        <dbReference type="ARBA" id="ARBA00022722"/>
    </source>
</evidence>
<evidence type="ECO:0000256" key="3">
    <source>
        <dbReference type="ARBA" id="ARBA00006958"/>
    </source>
</evidence>
<protein>
    <submittedName>
        <fullName evidence="9">Nuclease harbi1</fullName>
    </submittedName>
</protein>
<comment type="caution">
    <text evidence="9">The sequence shown here is derived from an EMBL/GenBank/DDBJ whole genome shotgun (WGS) entry which is preliminary data.</text>
</comment>
<comment type="cofactor">
    <cofactor evidence="1">
        <name>a divalent metal cation</name>
        <dbReference type="ChEBI" id="CHEBI:60240"/>
    </cofactor>
</comment>
<dbReference type="GO" id="GO:0046872">
    <property type="term" value="F:metal ion binding"/>
    <property type="evidence" value="ECO:0007669"/>
    <property type="project" value="UniProtKB-KW"/>
</dbReference>
<organism evidence="9 10">
    <name type="scientific">Lasius niger</name>
    <name type="common">Black garden ant</name>
    <dbReference type="NCBI Taxonomy" id="67767"/>
    <lineage>
        <taxon>Eukaryota</taxon>
        <taxon>Metazoa</taxon>
        <taxon>Ecdysozoa</taxon>
        <taxon>Arthropoda</taxon>
        <taxon>Hexapoda</taxon>
        <taxon>Insecta</taxon>
        <taxon>Pterygota</taxon>
        <taxon>Neoptera</taxon>
        <taxon>Endopterygota</taxon>
        <taxon>Hymenoptera</taxon>
        <taxon>Apocrita</taxon>
        <taxon>Aculeata</taxon>
        <taxon>Formicoidea</taxon>
        <taxon>Formicidae</taxon>
        <taxon>Formicinae</taxon>
        <taxon>Lasius</taxon>
        <taxon>Lasius</taxon>
    </lineage>
</organism>
<comment type="subcellular location">
    <subcellularLocation>
        <location evidence="2">Nucleus</location>
    </subcellularLocation>
</comment>
<dbReference type="Proteomes" id="UP000036403">
    <property type="component" value="Unassembled WGS sequence"/>
</dbReference>
<name>A0A0J7K9A3_LASNI</name>
<accession>A0A0J7K9A3</accession>
<dbReference type="STRING" id="67767.A0A0J7K9A3"/>
<keyword evidence="7" id="KW-0539">Nucleus</keyword>
<evidence type="ECO:0000256" key="6">
    <source>
        <dbReference type="ARBA" id="ARBA00022801"/>
    </source>
</evidence>
<dbReference type="EMBL" id="LBMM01011290">
    <property type="protein sequence ID" value="KMQ86912.1"/>
    <property type="molecule type" value="Genomic_DNA"/>
</dbReference>
<evidence type="ECO:0000256" key="5">
    <source>
        <dbReference type="ARBA" id="ARBA00022723"/>
    </source>
</evidence>
<sequence length="404" mass="46710">PIAATPEEFATFWYLFRENRSTNVEGVRGQTDRQTDGYIPKFFEMAFAALLMDLLEEEEARRENSIVMRTLRDTIDPFSLTDQQFIKVFRLSKDVVHYLCNALQPTLQRKRTNGLHVTTQVLAALRFFAIGSYQKGIGNDYLVSISQPATSRAIKAVTIGITEILANEWIQFPRTEEKRAALKRRFQEERNFKGVIGCIDCTHFAIVKPKEHEEAYVNNKGFHSINVQAIVSHDLEILNINARFLGTVHDAFIWRYSTIRDEMIRLYNSGNRSTWLLGDAGYCLESWLMTPMHQKKAQKHDIHNIILLLEIVLKESNIIVACAVLHNIRLHHNLMNNEIDIDEEGETAAQQRAVLSDILQIRNRIRVQAEEINEADEAYINANDRLAEAKRVQRRILRTQFCLR</sequence>
<evidence type="ECO:0000256" key="7">
    <source>
        <dbReference type="ARBA" id="ARBA00023242"/>
    </source>
</evidence>
<keyword evidence="6" id="KW-0378">Hydrolase</keyword>